<evidence type="ECO:0000256" key="2">
    <source>
        <dbReference type="ARBA" id="ARBA00023033"/>
    </source>
</evidence>
<reference evidence="5 6" key="1">
    <citation type="submission" date="2017-11" db="EMBL/GenBank/DDBJ databases">
        <title>Complete genome of a free-living desiccation-tolerant cyanobacterium and its photosynthetic adaptation to extreme terrestrial habitat.</title>
        <authorList>
            <person name="Shang J."/>
        </authorList>
    </citation>
    <scope>NUCLEOTIDE SEQUENCE [LARGE SCALE GENOMIC DNA]</scope>
    <source>
        <strain evidence="5 6">CCNUN1</strain>
        <plasmid evidence="6">pnfsy08</plasmid>
    </source>
</reference>
<feature type="region of interest" description="Disordered" evidence="3">
    <location>
        <begin position="85"/>
        <end position="106"/>
    </location>
</feature>
<feature type="domain" description="FAD-binding" evidence="4">
    <location>
        <begin position="11"/>
        <end position="45"/>
    </location>
</feature>
<dbReference type="InterPro" id="IPR002938">
    <property type="entry name" value="FAD-bd"/>
</dbReference>
<keyword evidence="6" id="KW-1185">Reference proteome</keyword>
<geneLocation type="plasmid" evidence="6">
    <name>pnfsy08</name>
</geneLocation>
<accession>A0A2K8TB47</accession>
<dbReference type="PANTHER" id="PTHR13789">
    <property type="entry name" value="MONOOXYGENASE"/>
    <property type="match status" value="1"/>
</dbReference>
<evidence type="ECO:0000313" key="6">
    <source>
        <dbReference type="Proteomes" id="UP000232003"/>
    </source>
</evidence>
<evidence type="ECO:0000313" key="5">
    <source>
        <dbReference type="EMBL" id="AUB44928.1"/>
    </source>
</evidence>
<dbReference type="EMBL" id="CP024793">
    <property type="protein sequence ID" value="AUB44928.1"/>
    <property type="molecule type" value="Genomic_DNA"/>
</dbReference>
<sequence length="507" mass="57510">MAFFCFMEKIYDVVIVGAGPVGLATAIGLRKHGIENVLVIDQTRAFRQVGHGLDLLPNGLKALKCLDSNAYEEVRKTSVRLFNPQQSNNEKTVKTNQEQKPPNTSPRWVYKNLQGQLIRSIPLGFDDWFKDYGEGRVSVPWYDLQRTLRHLLPQEQVQANHRCIDVVDEPENGCVRIDCVSNTSIETNPYGHWTNEDKHNNTQFESSNPVPKQLETKSLRAKLIIAADGINSTIRKVLYKDSPYRDFAQPKYSGFTAISCMETAEIPSELWTELQDKFFQDSSIVTLSNDQVFSDQPWIEKPRLMLFRKRSSQVGYIITLALPLDLLQGKSGSSLINLAVQELEKGGFPHILKQLVRSSPPTNMQQRPYYIHRATISDPIQIPSKIDINTDEYPVKFQPSWSSGRVVLVGDAAHGMPPFTAQGANQGLEDALAIATIIANIALENNWDDKQAIATAFEKYEHLRRPFVTYVQKATLTGFPHSSNEKWQEYHQQVYCRNFDQVVEALL</sequence>
<dbReference type="InterPro" id="IPR036188">
    <property type="entry name" value="FAD/NAD-bd_sf"/>
</dbReference>
<gene>
    <name evidence="5" type="ORF">COO91_11183</name>
</gene>
<dbReference type="Pfam" id="PF01494">
    <property type="entry name" value="FAD_binding_3"/>
    <property type="match status" value="2"/>
</dbReference>
<keyword evidence="2" id="KW-0503">Monooxygenase</keyword>
<protein>
    <submittedName>
        <fullName evidence="5">2-polyprenyl-6-methoxyphenol hydroxylase and related FAD-dependent oxidoreductases</fullName>
    </submittedName>
</protein>
<evidence type="ECO:0000259" key="4">
    <source>
        <dbReference type="Pfam" id="PF01494"/>
    </source>
</evidence>
<dbReference type="PANTHER" id="PTHR13789:SF309">
    <property type="entry name" value="PUTATIVE (AFU_ORTHOLOGUE AFUA_6G14510)-RELATED"/>
    <property type="match status" value="1"/>
</dbReference>
<organism evidence="5 6">
    <name type="scientific">Nostoc flagelliforme CCNUN1</name>
    <dbReference type="NCBI Taxonomy" id="2038116"/>
    <lineage>
        <taxon>Bacteria</taxon>
        <taxon>Bacillati</taxon>
        <taxon>Cyanobacteriota</taxon>
        <taxon>Cyanophyceae</taxon>
        <taxon>Nostocales</taxon>
        <taxon>Nostocaceae</taxon>
        <taxon>Nostoc</taxon>
    </lineage>
</organism>
<dbReference type="Proteomes" id="UP000232003">
    <property type="component" value="Plasmid pNFSY08"/>
</dbReference>
<name>A0A2K8TB47_9NOSO</name>
<keyword evidence="5" id="KW-0614">Plasmid</keyword>
<feature type="domain" description="FAD-binding" evidence="4">
    <location>
        <begin position="400"/>
        <end position="471"/>
    </location>
</feature>
<dbReference type="AlphaFoldDB" id="A0A2K8TB47"/>
<dbReference type="Gene3D" id="3.50.50.60">
    <property type="entry name" value="FAD/NAD(P)-binding domain"/>
    <property type="match status" value="2"/>
</dbReference>
<keyword evidence="1" id="KW-0560">Oxidoreductase</keyword>
<dbReference type="GO" id="GO:0004497">
    <property type="term" value="F:monooxygenase activity"/>
    <property type="evidence" value="ECO:0007669"/>
    <property type="project" value="UniProtKB-KW"/>
</dbReference>
<evidence type="ECO:0000256" key="3">
    <source>
        <dbReference type="SAM" id="MobiDB-lite"/>
    </source>
</evidence>
<dbReference type="SUPFAM" id="SSF51905">
    <property type="entry name" value="FAD/NAD(P)-binding domain"/>
    <property type="match status" value="1"/>
</dbReference>
<proteinExistence type="predicted"/>
<dbReference type="InterPro" id="IPR050493">
    <property type="entry name" value="FAD-dep_Monooxygenase_BioMet"/>
</dbReference>
<evidence type="ECO:0000256" key="1">
    <source>
        <dbReference type="ARBA" id="ARBA00023002"/>
    </source>
</evidence>
<dbReference type="KEGG" id="nfl:COO91_11183"/>
<dbReference type="GO" id="GO:0071949">
    <property type="term" value="F:FAD binding"/>
    <property type="evidence" value="ECO:0007669"/>
    <property type="project" value="InterPro"/>
</dbReference>
<dbReference type="PRINTS" id="PR00420">
    <property type="entry name" value="RNGMNOXGNASE"/>
</dbReference>